<evidence type="ECO:0000313" key="12">
    <source>
        <dbReference type="Proteomes" id="UP000829291"/>
    </source>
</evidence>
<keyword evidence="2" id="KW-1003">Cell membrane</keyword>
<protein>
    <submittedName>
        <fullName evidence="13">Cephalotocin receptor 1 isoform X1</fullName>
    </submittedName>
</protein>
<feature type="transmembrane region" description="Helical" evidence="10">
    <location>
        <begin position="268"/>
        <end position="291"/>
    </location>
</feature>
<keyword evidence="6 10" id="KW-0472">Membrane</keyword>
<feature type="transmembrane region" description="Helical" evidence="10">
    <location>
        <begin position="42"/>
        <end position="65"/>
    </location>
</feature>
<dbReference type="PROSITE" id="PS50262">
    <property type="entry name" value="G_PROTEIN_RECEP_F1_2"/>
    <property type="match status" value="1"/>
</dbReference>
<feature type="transmembrane region" description="Helical" evidence="10">
    <location>
        <begin position="303"/>
        <end position="327"/>
    </location>
</feature>
<dbReference type="GO" id="GO:0042277">
    <property type="term" value="F:peptide binding"/>
    <property type="evidence" value="ECO:0007669"/>
    <property type="project" value="TreeGrafter"/>
</dbReference>
<dbReference type="RefSeq" id="XP_015518727.2">
    <property type="nucleotide sequence ID" value="XM_015663241.2"/>
</dbReference>
<evidence type="ECO:0000256" key="4">
    <source>
        <dbReference type="ARBA" id="ARBA00022989"/>
    </source>
</evidence>
<feature type="transmembrane region" description="Helical" evidence="10">
    <location>
        <begin position="209"/>
        <end position="234"/>
    </location>
</feature>
<dbReference type="PRINTS" id="PR00896">
    <property type="entry name" value="VASOPRESSINR"/>
</dbReference>
<dbReference type="InterPro" id="IPR001817">
    <property type="entry name" value="Vasoprsn_rcpt"/>
</dbReference>
<comment type="subcellular location">
    <subcellularLocation>
        <location evidence="1 10">Cell membrane</location>
        <topology evidence="1 10">Multi-pass membrane protein</topology>
    </subcellularLocation>
</comment>
<dbReference type="GO" id="GO:0005886">
    <property type="term" value="C:plasma membrane"/>
    <property type="evidence" value="ECO:0007669"/>
    <property type="project" value="UniProtKB-SubCell"/>
</dbReference>
<sequence>MVNFTGENSGIIELTTAGLNGTTENTNKKDDPRDEYLASWEIATLAAMFLAALAGNSLVLLAIYLRGYDAPKKNLTRMHLFILHLSVADLLTAILNVFPQLAWEITFRFQGGPILCKLVKFGQPLGPYSSSYILTATALDRYKAVCHPLAYSSFTSRRSKITVCLAWSLSLAFCIPQLIVFSYQEVSPDIWDCWATFNPPSGERAYVTWYSISIFILPLLVLVYTYASICFAVWNNTGIIGEARDTNGGPLRQRAIISRAKINSIKQMIAVISFYAVSSSPFIASLLWVTWDRNAPTSPYFDGAAFAILTLMSSLNSCVNPWIYLALNRELWRALIDRVCLSRSNRDETRKNCRKSGEHVPVSTITDVGAMGSSTVVAGRRCCCCRCCCCCCCCCCFLFSSKSRRTGDFKLLSSVVSSVVCYQILSNCIVTPMIRQNIGLTVLLTL</sequence>
<keyword evidence="7 10" id="KW-0675">Receptor</keyword>
<evidence type="ECO:0000313" key="13">
    <source>
        <dbReference type="RefSeq" id="XP_015518727.2"/>
    </source>
</evidence>
<feature type="transmembrane region" description="Helical" evidence="10">
    <location>
        <begin position="161"/>
        <end position="181"/>
    </location>
</feature>
<evidence type="ECO:0000256" key="5">
    <source>
        <dbReference type="ARBA" id="ARBA00023040"/>
    </source>
</evidence>
<name>A0A6J0BWX0_NEOLC</name>
<feature type="domain" description="G-protein coupled receptors family 1 profile" evidence="11">
    <location>
        <begin position="55"/>
        <end position="324"/>
    </location>
</feature>
<keyword evidence="12" id="KW-1185">Reference proteome</keyword>
<dbReference type="GeneID" id="107223541"/>
<dbReference type="OrthoDB" id="6435638at2759"/>
<dbReference type="Pfam" id="PF00001">
    <property type="entry name" value="7tm_1"/>
    <property type="match status" value="1"/>
</dbReference>
<dbReference type="KEGG" id="nlo:107223541"/>
<dbReference type="AlphaFoldDB" id="A0A6J0BWX0"/>
<evidence type="ECO:0000256" key="1">
    <source>
        <dbReference type="ARBA" id="ARBA00004651"/>
    </source>
</evidence>
<evidence type="ECO:0000256" key="8">
    <source>
        <dbReference type="ARBA" id="ARBA00023180"/>
    </source>
</evidence>
<evidence type="ECO:0000256" key="9">
    <source>
        <dbReference type="ARBA" id="ARBA00023224"/>
    </source>
</evidence>
<dbReference type="PANTHER" id="PTHR24241:SF161">
    <property type="entry name" value="G-PROTEIN COUPLED RECEPTORS FAMILY 1 PROFILE DOMAIN-CONTAINING PROTEIN"/>
    <property type="match status" value="1"/>
</dbReference>
<evidence type="ECO:0000256" key="3">
    <source>
        <dbReference type="ARBA" id="ARBA00022692"/>
    </source>
</evidence>
<dbReference type="GO" id="GO:0005000">
    <property type="term" value="F:vasopressin receptor activity"/>
    <property type="evidence" value="ECO:0007669"/>
    <property type="project" value="InterPro"/>
</dbReference>
<dbReference type="InterPro" id="IPR000276">
    <property type="entry name" value="GPCR_Rhodpsn"/>
</dbReference>
<keyword evidence="5 10" id="KW-0297">G-protein coupled receptor</keyword>
<dbReference type="PROSITE" id="PS00237">
    <property type="entry name" value="G_PROTEIN_RECEP_F1_1"/>
    <property type="match status" value="1"/>
</dbReference>
<dbReference type="Gene3D" id="1.20.1070.10">
    <property type="entry name" value="Rhodopsin 7-helix transmembrane proteins"/>
    <property type="match status" value="1"/>
</dbReference>
<dbReference type="PRINTS" id="PR00237">
    <property type="entry name" value="GPCRRHODOPSN"/>
</dbReference>
<proteinExistence type="inferred from homology"/>
<dbReference type="GO" id="GO:0032870">
    <property type="term" value="P:cellular response to hormone stimulus"/>
    <property type="evidence" value="ECO:0007669"/>
    <property type="project" value="TreeGrafter"/>
</dbReference>
<accession>A0A6J0BWX0</accession>
<reference evidence="13" key="1">
    <citation type="submission" date="2025-08" db="UniProtKB">
        <authorList>
            <consortium name="RefSeq"/>
        </authorList>
    </citation>
    <scope>IDENTIFICATION</scope>
    <source>
        <tissue evidence="13">Thorax and Abdomen</tissue>
    </source>
</reference>
<evidence type="ECO:0000256" key="6">
    <source>
        <dbReference type="ARBA" id="ARBA00023136"/>
    </source>
</evidence>
<keyword evidence="3 10" id="KW-0812">Transmembrane</keyword>
<comment type="similarity">
    <text evidence="10">Belongs to the G-protein coupled receptor 1 family. Vasopressin/oxytocin receptor subfamily.</text>
</comment>
<evidence type="ECO:0000256" key="10">
    <source>
        <dbReference type="RuleBase" id="RU046427"/>
    </source>
</evidence>
<keyword evidence="4 10" id="KW-1133">Transmembrane helix</keyword>
<evidence type="ECO:0000259" key="11">
    <source>
        <dbReference type="PROSITE" id="PS50262"/>
    </source>
</evidence>
<dbReference type="InParanoid" id="A0A6J0BWX0"/>
<dbReference type="CDD" id="cd15196">
    <property type="entry name" value="7tmA_Vasopressin_Oxytocin"/>
    <property type="match status" value="1"/>
</dbReference>
<dbReference type="Proteomes" id="UP000829291">
    <property type="component" value="Chromosome 7"/>
</dbReference>
<dbReference type="PANTHER" id="PTHR24241">
    <property type="entry name" value="NEUROPEPTIDE RECEPTOR-RELATED G-PROTEIN COUPLED RECEPTOR"/>
    <property type="match status" value="1"/>
</dbReference>
<evidence type="ECO:0000256" key="7">
    <source>
        <dbReference type="ARBA" id="ARBA00023170"/>
    </source>
</evidence>
<organism evidence="13">
    <name type="scientific">Neodiprion lecontei</name>
    <name type="common">Redheaded pine sawfly</name>
    <dbReference type="NCBI Taxonomy" id="441921"/>
    <lineage>
        <taxon>Eukaryota</taxon>
        <taxon>Metazoa</taxon>
        <taxon>Ecdysozoa</taxon>
        <taxon>Arthropoda</taxon>
        <taxon>Hexapoda</taxon>
        <taxon>Insecta</taxon>
        <taxon>Pterygota</taxon>
        <taxon>Neoptera</taxon>
        <taxon>Endopterygota</taxon>
        <taxon>Hymenoptera</taxon>
        <taxon>Tenthredinoidea</taxon>
        <taxon>Diprionidae</taxon>
        <taxon>Diprioninae</taxon>
        <taxon>Neodiprion</taxon>
    </lineage>
</organism>
<comment type="caution">
    <text evidence="10">Lacks conserved residue(s) required for the propagation of feature annotation.</text>
</comment>
<keyword evidence="8 10" id="KW-0325">Glycoprotein</keyword>
<keyword evidence="9 10" id="KW-0807">Transducer</keyword>
<evidence type="ECO:0000256" key="2">
    <source>
        <dbReference type="ARBA" id="ARBA00022475"/>
    </source>
</evidence>
<dbReference type="InterPro" id="IPR017452">
    <property type="entry name" value="GPCR_Rhodpsn_7TM"/>
</dbReference>
<gene>
    <name evidence="13" type="primary">LOC107223541</name>
</gene>
<dbReference type="SUPFAM" id="SSF81321">
    <property type="entry name" value="Family A G protein-coupled receptor-like"/>
    <property type="match status" value="1"/>
</dbReference>